<reference evidence="6 7" key="1">
    <citation type="submission" date="2016-06" db="EMBL/GenBank/DDBJ databases">
        <authorList>
            <person name="Kjaerup R.B."/>
            <person name="Dalgaard T.S."/>
            <person name="Juul-Madsen H.R."/>
        </authorList>
    </citation>
    <scope>NUCLEOTIDE SEQUENCE [LARGE SCALE GENOMIC DNA]</scope>
    <source>
        <strain evidence="6 7">CECT 8886</strain>
    </source>
</reference>
<dbReference type="SUPFAM" id="SSF53850">
    <property type="entry name" value="Periplasmic binding protein-like II"/>
    <property type="match status" value="1"/>
</dbReference>
<protein>
    <submittedName>
        <fullName evidence="6">HTH-type transcriptional regulator CysL</fullName>
    </submittedName>
</protein>
<organism evidence="6 7">
    <name type="scientific">Marinomonas spartinae</name>
    <dbReference type="NCBI Taxonomy" id="1792290"/>
    <lineage>
        <taxon>Bacteria</taxon>
        <taxon>Pseudomonadati</taxon>
        <taxon>Pseudomonadota</taxon>
        <taxon>Gammaproteobacteria</taxon>
        <taxon>Oceanospirillales</taxon>
        <taxon>Oceanospirillaceae</taxon>
        <taxon>Marinomonas</taxon>
    </lineage>
</organism>
<proteinExistence type="inferred from homology"/>
<comment type="similarity">
    <text evidence="1">Belongs to the LysR transcriptional regulatory family.</text>
</comment>
<evidence type="ECO:0000259" key="5">
    <source>
        <dbReference type="PROSITE" id="PS50931"/>
    </source>
</evidence>
<dbReference type="Pfam" id="PF03466">
    <property type="entry name" value="LysR_substrate"/>
    <property type="match status" value="1"/>
</dbReference>
<keyword evidence="4" id="KW-0804">Transcription</keyword>
<evidence type="ECO:0000313" key="7">
    <source>
        <dbReference type="Proteomes" id="UP000092544"/>
    </source>
</evidence>
<dbReference type="InterPro" id="IPR036388">
    <property type="entry name" value="WH-like_DNA-bd_sf"/>
</dbReference>
<dbReference type="AlphaFoldDB" id="A0A1A8T4H3"/>
<feature type="domain" description="HTH lysR-type" evidence="5">
    <location>
        <begin position="105"/>
        <end position="161"/>
    </location>
</feature>
<evidence type="ECO:0000256" key="3">
    <source>
        <dbReference type="ARBA" id="ARBA00023125"/>
    </source>
</evidence>
<feature type="domain" description="HTH lysR-type" evidence="5">
    <location>
        <begin position="10"/>
        <end position="67"/>
    </location>
</feature>
<dbReference type="EMBL" id="FLOB01000001">
    <property type="protein sequence ID" value="SBS26393.1"/>
    <property type="molecule type" value="Genomic_DNA"/>
</dbReference>
<evidence type="ECO:0000256" key="1">
    <source>
        <dbReference type="ARBA" id="ARBA00009437"/>
    </source>
</evidence>
<dbReference type="PANTHER" id="PTHR30126:SF98">
    <property type="entry name" value="HTH-TYPE TRANSCRIPTIONAL ACTIVATOR BAUR"/>
    <property type="match status" value="1"/>
</dbReference>
<evidence type="ECO:0000256" key="4">
    <source>
        <dbReference type="ARBA" id="ARBA00023163"/>
    </source>
</evidence>
<dbReference type="PANTHER" id="PTHR30126">
    <property type="entry name" value="HTH-TYPE TRANSCRIPTIONAL REGULATOR"/>
    <property type="match status" value="1"/>
</dbReference>
<dbReference type="STRING" id="1792290.MSP8886_00591"/>
<dbReference type="OrthoDB" id="5914299at2"/>
<dbReference type="GO" id="GO:0000976">
    <property type="term" value="F:transcription cis-regulatory region binding"/>
    <property type="evidence" value="ECO:0007669"/>
    <property type="project" value="TreeGrafter"/>
</dbReference>
<dbReference type="GO" id="GO:0003700">
    <property type="term" value="F:DNA-binding transcription factor activity"/>
    <property type="evidence" value="ECO:0007669"/>
    <property type="project" value="InterPro"/>
</dbReference>
<sequence>MDIDHTHFPLTLKQCRVISEIMKKGTEKDASVALNLSQPSVSRALSQAEQALQVTVFTRGWSGVEPTSVGEVVISTCNNMLQAIAETERQLQNHVSSPLKLTHYVEWRHLMIIEAVVKVGSASVAAQTLGITQPAVSKTLKEVENMVQQPVFSRARRGLITQPAAKQLASLYLRISPVAQSLLHRLQSLPHALTGRLSVGMLSFSCQDIVPIAFASILKQHAGIRLQAMQGPYHMLANALRQGEIDCFLGLMRKGPIHPELVELPLLNAQYALIARSDHPIHKEAKTLNDLTNERWIVARHGTPIRDYFDSLFRNINNIPPIQALEMLTFASSEELVIHSDAIALLFYDDWNIKQLNPRLKQLAIALPKPECTIGITLHRERQSDIIKAFIEELKLTILNKLRPLHDVTSDAKTRQKHKKKSDQ</sequence>
<dbReference type="CDD" id="cd05466">
    <property type="entry name" value="PBP2_LTTR_substrate"/>
    <property type="match status" value="1"/>
</dbReference>
<dbReference type="Pfam" id="PF00126">
    <property type="entry name" value="HTH_1"/>
    <property type="match status" value="2"/>
</dbReference>
<dbReference type="InterPro" id="IPR036390">
    <property type="entry name" value="WH_DNA-bd_sf"/>
</dbReference>
<gene>
    <name evidence="6" type="primary">cysL_2</name>
    <name evidence="6" type="ORF">MSP8886_00591</name>
</gene>
<keyword evidence="2" id="KW-0805">Transcription regulation</keyword>
<keyword evidence="3" id="KW-0238">DNA-binding</keyword>
<dbReference type="RefSeq" id="WP_067012487.1">
    <property type="nucleotide sequence ID" value="NZ_FLOB01000001.1"/>
</dbReference>
<dbReference type="InterPro" id="IPR005119">
    <property type="entry name" value="LysR_subst-bd"/>
</dbReference>
<evidence type="ECO:0000256" key="2">
    <source>
        <dbReference type="ARBA" id="ARBA00023015"/>
    </source>
</evidence>
<name>A0A1A8T4H3_9GAMM</name>
<dbReference type="Gene3D" id="1.10.10.10">
    <property type="entry name" value="Winged helix-like DNA-binding domain superfamily/Winged helix DNA-binding domain"/>
    <property type="match status" value="2"/>
</dbReference>
<dbReference type="Proteomes" id="UP000092544">
    <property type="component" value="Unassembled WGS sequence"/>
</dbReference>
<dbReference type="InterPro" id="IPR000847">
    <property type="entry name" value="LysR_HTH_N"/>
</dbReference>
<evidence type="ECO:0000313" key="6">
    <source>
        <dbReference type="EMBL" id="SBS26393.1"/>
    </source>
</evidence>
<dbReference type="Gene3D" id="3.40.190.290">
    <property type="match status" value="1"/>
</dbReference>
<dbReference type="PROSITE" id="PS50931">
    <property type="entry name" value="HTH_LYSR"/>
    <property type="match status" value="2"/>
</dbReference>
<accession>A0A1A8T4H3</accession>
<keyword evidence="7" id="KW-1185">Reference proteome</keyword>
<dbReference type="SUPFAM" id="SSF46785">
    <property type="entry name" value="Winged helix' DNA-binding domain"/>
    <property type="match status" value="2"/>
</dbReference>